<dbReference type="PANTHER" id="PTHR22617:SF23">
    <property type="entry name" value="CHEMOTAXIS PROTEIN CHEW"/>
    <property type="match status" value="1"/>
</dbReference>
<dbReference type="Gene3D" id="2.30.30.40">
    <property type="entry name" value="SH3 Domains"/>
    <property type="match status" value="1"/>
</dbReference>
<dbReference type="InterPro" id="IPR036061">
    <property type="entry name" value="CheW-like_dom_sf"/>
</dbReference>
<evidence type="ECO:0000313" key="2">
    <source>
        <dbReference type="EMBL" id="RDV06726.1"/>
    </source>
</evidence>
<dbReference type="SUPFAM" id="SSF50341">
    <property type="entry name" value="CheW-like"/>
    <property type="match status" value="1"/>
</dbReference>
<keyword evidence="3" id="KW-1185">Reference proteome</keyword>
<protein>
    <submittedName>
        <fullName evidence="2">Chemotaxis protein CheW</fullName>
    </submittedName>
</protein>
<organism evidence="2 3">
    <name type="scientific">Sphingorhabdus pulchriflava</name>
    <dbReference type="NCBI Taxonomy" id="2292257"/>
    <lineage>
        <taxon>Bacteria</taxon>
        <taxon>Pseudomonadati</taxon>
        <taxon>Pseudomonadota</taxon>
        <taxon>Alphaproteobacteria</taxon>
        <taxon>Sphingomonadales</taxon>
        <taxon>Sphingomonadaceae</taxon>
        <taxon>Sphingorhabdus</taxon>
    </lineage>
</organism>
<dbReference type="GO" id="GO:0007165">
    <property type="term" value="P:signal transduction"/>
    <property type="evidence" value="ECO:0007669"/>
    <property type="project" value="InterPro"/>
</dbReference>
<dbReference type="OrthoDB" id="7390823at2"/>
<dbReference type="Pfam" id="PF01584">
    <property type="entry name" value="CheW"/>
    <property type="match status" value="1"/>
</dbReference>
<proteinExistence type="predicted"/>
<dbReference type="GO" id="GO:0006935">
    <property type="term" value="P:chemotaxis"/>
    <property type="evidence" value="ECO:0007669"/>
    <property type="project" value="InterPro"/>
</dbReference>
<sequence>MQELFLLAQIDGTEVAICSDIVESVVTVGEVVTVPGCEPVVAGLFALRSRVLTLIDCQYRVTGKRKAAERGMLAIIAGIGGHNFGLLVEKVFDVVPVEDASIHPAVKLDPCWKSMVSRLIEIDGRMVMALDPDALVAVDTALAA</sequence>
<accession>A0A371BGK7</accession>
<feature type="domain" description="CheW-like" evidence="1">
    <location>
        <begin position="2"/>
        <end position="141"/>
    </location>
</feature>
<dbReference type="Gene3D" id="2.40.50.180">
    <property type="entry name" value="CheA-289, Domain 4"/>
    <property type="match status" value="1"/>
</dbReference>
<dbReference type="EMBL" id="QRGP01000001">
    <property type="protein sequence ID" value="RDV06726.1"/>
    <property type="molecule type" value="Genomic_DNA"/>
</dbReference>
<dbReference type="RefSeq" id="WP_115548272.1">
    <property type="nucleotide sequence ID" value="NZ_QRGP01000001.1"/>
</dbReference>
<dbReference type="GO" id="GO:0005829">
    <property type="term" value="C:cytosol"/>
    <property type="evidence" value="ECO:0007669"/>
    <property type="project" value="TreeGrafter"/>
</dbReference>
<evidence type="ECO:0000313" key="3">
    <source>
        <dbReference type="Proteomes" id="UP000263833"/>
    </source>
</evidence>
<dbReference type="PROSITE" id="PS50851">
    <property type="entry name" value="CHEW"/>
    <property type="match status" value="1"/>
</dbReference>
<gene>
    <name evidence="2" type="ORF">DXH95_04790</name>
</gene>
<dbReference type="InterPro" id="IPR002545">
    <property type="entry name" value="CheW-lke_dom"/>
</dbReference>
<name>A0A371BGK7_9SPHN</name>
<evidence type="ECO:0000259" key="1">
    <source>
        <dbReference type="PROSITE" id="PS50851"/>
    </source>
</evidence>
<dbReference type="SMART" id="SM00260">
    <property type="entry name" value="CheW"/>
    <property type="match status" value="1"/>
</dbReference>
<dbReference type="AlphaFoldDB" id="A0A371BGK7"/>
<reference evidence="3" key="1">
    <citation type="submission" date="2018-08" db="EMBL/GenBank/DDBJ databases">
        <authorList>
            <person name="Kim S.-J."/>
            <person name="Jung G.-Y."/>
        </authorList>
    </citation>
    <scope>NUCLEOTIDE SEQUENCE [LARGE SCALE GENOMIC DNA]</scope>
    <source>
        <strain evidence="3">GY_G</strain>
    </source>
</reference>
<dbReference type="InterPro" id="IPR039315">
    <property type="entry name" value="CheW"/>
</dbReference>
<comment type="caution">
    <text evidence="2">The sequence shown here is derived from an EMBL/GenBank/DDBJ whole genome shotgun (WGS) entry which is preliminary data.</text>
</comment>
<dbReference type="PANTHER" id="PTHR22617">
    <property type="entry name" value="CHEMOTAXIS SENSOR HISTIDINE KINASE-RELATED"/>
    <property type="match status" value="1"/>
</dbReference>
<dbReference type="Proteomes" id="UP000263833">
    <property type="component" value="Unassembled WGS sequence"/>
</dbReference>